<evidence type="ECO:0000256" key="1">
    <source>
        <dbReference type="ARBA" id="ARBA00022448"/>
    </source>
</evidence>
<proteinExistence type="inferred from homology"/>
<organism evidence="7 8">
    <name type="scientific">Nonomuraea muscovyensis</name>
    <dbReference type="NCBI Taxonomy" id="1124761"/>
    <lineage>
        <taxon>Bacteria</taxon>
        <taxon>Bacillati</taxon>
        <taxon>Actinomycetota</taxon>
        <taxon>Actinomycetes</taxon>
        <taxon>Streptosporangiales</taxon>
        <taxon>Streptosporangiaceae</taxon>
        <taxon>Nonomuraea</taxon>
    </lineage>
</organism>
<dbReference type="InterPro" id="IPR044203">
    <property type="entry name" value="GlbO/GLB3-like"/>
</dbReference>
<accession>A0A7X0CAL2</accession>
<evidence type="ECO:0000256" key="5">
    <source>
        <dbReference type="ARBA" id="ARBA00034496"/>
    </source>
</evidence>
<gene>
    <name evidence="7" type="ORF">FHU36_006329</name>
</gene>
<dbReference type="GO" id="GO:0005344">
    <property type="term" value="F:oxygen carrier activity"/>
    <property type="evidence" value="ECO:0007669"/>
    <property type="project" value="InterPro"/>
</dbReference>
<comment type="similarity">
    <text evidence="5">Belongs to the truncated hemoglobin family. Group II subfamily.</text>
</comment>
<evidence type="ECO:0000256" key="2">
    <source>
        <dbReference type="ARBA" id="ARBA00022617"/>
    </source>
</evidence>
<evidence type="ECO:0000256" key="6">
    <source>
        <dbReference type="PIRSR" id="PIRSR601486-1"/>
    </source>
</evidence>
<dbReference type="AlphaFoldDB" id="A0A7X0CAL2"/>
<keyword evidence="4" id="KW-0408">Iron</keyword>
<dbReference type="GO" id="GO:0019825">
    <property type="term" value="F:oxygen binding"/>
    <property type="evidence" value="ECO:0007669"/>
    <property type="project" value="InterPro"/>
</dbReference>
<keyword evidence="3" id="KW-0479">Metal-binding</keyword>
<dbReference type="SUPFAM" id="SSF46458">
    <property type="entry name" value="Globin-like"/>
    <property type="match status" value="1"/>
</dbReference>
<evidence type="ECO:0000256" key="4">
    <source>
        <dbReference type="ARBA" id="ARBA00023004"/>
    </source>
</evidence>
<dbReference type="RefSeq" id="WP_185087305.1">
    <property type="nucleotide sequence ID" value="NZ_JACHJB010000002.1"/>
</dbReference>
<keyword evidence="1" id="KW-0813">Transport</keyword>
<name>A0A7X0CAL2_9ACTN</name>
<dbReference type="Proteomes" id="UP000583800">
    <property type="component" value="Unassembled WGS sequence"/>
</dbReference>
<dbReference type="PANTHER" id="PTHR47366:SF1">
    <property type="entry name" value="TWO-ON-TWO HEMOGLOBIN-3"/>
    <property type="match status" value="1"/>
</dbReference>
<sequence>MTETSFYEAVGGEETFRRLVHRFYEGVSQDPLLRPLYPEEDLTGAEDRLRGFLVQYWGGPNTYSQERGHPRLRMRHVPFVIGEAERDAWLKHMRDGVESLGLPEDQEKRLWDYLVYAAHSLVNSPS</sequence>
<dbReference type="InterPro" id="IPR012292">
    <property type="entry name" value="Globin/Proto"/>
</dbReference>
<reference evidence="7 8" key="1">
    <citation type="submission" date="2020-08" db="EMBL/GenBank/DDBJ databases">
        <title>Sequencing the genomes of 1000 actinobacteria strains.</title>
        <authorList>
            <person name="Klenk H.-P."/>
        </authorList>
    </citation>
    <scope>NUCLEOTIDE SEQUENCE [LARGE SCALE GENOMIC DNA]</scope>
    <source>
        <strain evidence="7 8">DSM 45913</strain>
    </source>
</reference>
<keyword evidence="8" id="KW-1185">Reference proteome</keyword>
<dbReference type="GO" id="GO:0046872">
    <property type="term" value="F:metal ion binding"/>
    <property type="evidence" value="ECO:0007669"/>
    <property type="project" value="UniProtKB-KW"/>
</dbReference>
<evidence type="ECO:0000256" key="3">
    <source>
        <dbReference type="ARBA" id="ARBA00022723"/>
    </source>
</evidence>
<evidence type="ECO:0000313" key="7">
    <source>
        <dbReference type="EMBL" id="MBB6349784.1"/>
    </source>
</evidence>
<dbReference type="Pfam" id="PF01152">
    <property type="entry name" value="Bac_globin"/>
    <property type="match status" value="1"/>
</dbReference>
<dbReference type="Gene3D" id="1.10.490.10">
    <property type="entry name" value="Globins"/>
    <property type="match status" value="1"/>
</dbReference>
<dbReference type="PANTHER" id="PTHR47366">
    <property type="entry name" value="TWO-ON-TWO HEMOGLOBIN-3"/>
    <property type="match status" value="1"/>
</dbReference>
<dbReference type="GO" id="GO:0020037">
    <property type="term" value="F:heme binding"/>
    <property type="evidence" value="ECO:0007669"/>
    <property type="project" value="InterPro"/>
</dbReference>
<dbReference type="EMBL" id="JACHJB010000002">
    <property type="protein sequence ID" value="MBB6349784.1"/>
    <property type="molecule type" value="Genomic_DNA"/>
</dbReference>
<feature type="binding site" description="distal binding residue" evidence="6">
    <location>
        <position position="119"/>
    </location>
    <ligand>
        <name>heme</name>
        <dbReference type="ChEBI" id="CHEBI:30413"/>
    </ligand>
    <ligandPart>
        <name>Fe</name>
        <dbReference type="ChEBI" id="CHEBI:18248"/>
    </ligandPart>
</feature>
<dbReference type="InterPro" id="IPR001486">
    <property type="entry name" value="Hemoglobin_trunc"/>
</dbReference>
<dbReference type="CDD" id="cd14771">
    <property type="entry name" value="TrHb2_Mt-trHbO-like_O"/>
    <property type="match status" value="1"/>
</dbReference>
<keyword evidence="2 6" id="KW-0349">Heme</keyword>
<protein>
    <submittedName>
        <fullName evidence="7">Hemoglobin</fullName>
    </submittedName>
</protein>
<dbReference type="InterPro" id="IPR009050">
    <property type="entry name" value="Globin-like_sf"/>
</dbReference>
<evidence type="ECO:0000313" key="8">
    <source>
        <dbReference type="Proteomes" id="UP000583800"/>
    </source>
</evidence>
<comment type="caution">
    <text evidence="7">The sequence shown here is derived from an EMBL/GenBank/DDBJ whole genome shotgun (WGS) entry which is preliminary data.</text>
</comment>